<dbReference type="OrthoDB" id="48943at2759"/>
<keyword evidence="2" id="KW-0479">Metal-binding</keyword>
<protein>
    <submittedName>
        <fullName evidence="8">13316_t:CDS:1</fullName>
    </submittedName>
</protein>
<evidence type="ECO:0000256" key="1">
    <source>
        <dbReference type="ARBA" id="ARBA00004141"/>
    </source>
</evidence>
<evidence type="ECO:0000256" key="5">
    <source>
        <dbReference type="ARBA" id="ARBA00022842"/>
    </source>
</evidence>
<feature type="transmembrane region" description="Helical" evidence="7">
    <location>
        <begin position="51"/>
        <end position="71"/>
    </location>
</feature>
<evidence type="ECO:0000256" key="2">
    <source>
        <dbReference type="ARBA" id="ARBA00022723"/>
    </source>
</evidence>
<dbReference type="AlphaFoldDB" id="A0A9N9J8D9"/>
<feature type="transmembrane region" description="Helical" evidence="7">
    <location>
        <begin position="20"/>
        <end position="39"/>
    </location>
</feature>
<name>A0A9N9J8D9_9GLOM</name>
<dbReference type="GO" id="GO:0015662">
    <property type="term" value="F:P-type ion transporter activity"/>
    <property type="evidence" value="ECO:0007669"/>
    <property type="project" value="TreeGrafter"/>
</dbReference>
<keyword evidence="4" id="KW-0067">ATP-binding</keyword>
<dbReference type="GO" id="GO:0046872">
    <property type="term" value="F:metal ion binding"/>
    <property type="evidence" value="ECO:0007669"/>
    <property type="project" value="UniProtKB-KW"/>
</dbReference>
<keyword evidence="5" id="KW-0460">Magnesium</keyword>
<keyword evidence="7" id="KW-0472">Membrane</keyword>
<evidence type="ECO:0000256" key="7">
    <source>
        <dbReference type="SAM" id="Phobius"/>
    </source>
</evidence>
<evidence type="ECO:0000256" key="6">
    <source>
        <dbReference type="ARBA" id="ARBA00022967"/>
    </source>
</evidence>
<evidence type="ECO:0000256" key="4">
    <source>
        <dbReference type="ARBA" id="ARBA00022840"/>
    </source>
</evidence>
<keyword evidence="3" id="KW-0547">Nucleotide-binding</keyword>
<comment type="caution">
    <text evidence="8">The sequence shown here is derived from an EMBL/GenBank/DDBJ whole genome shotgun (WGS) entry which is preliminary data.</text>
</comment>
<sequence length="143" mass="15957">KKIVDVDSESEFEPSLLNTAVYLVALSMQVSTFAINYQGHPFRESLQENTVLYYGLVGVGTIALAGATEFVPEMNSMLSLVPQPFDFKTKLTAIMLLDFGLAWVIEIICKFFFAHNKPKAIARRISKSKSNITKSSTTNEKKE</sequence>
<keyword evidence="9" id="KW-1185">Reference proteome</keyword>
<evidence type="ECO:0000313" key="9">
    <source>
        <dbReference type="Proteomes" id="UP000789508"/>
    </source>
</evidence>
<dbReference type="GO" id="GO:0006874">
    <property type="term" value="P:intracellular calcium ion homeostasis"/>
    <property type="evidence" value="ECO:0007669"/>
    <property type="project" value="TreeGrafter"/>
</dbReference>
<feature type="non-terminal residue" evidence="8">
    <location>
        <position position="1"/>
    </location>
</feature>
<dbReference type="GO" id="GO:0005789">
    <property type="term" value="C:endoplasmic reticulum membrane"/>
    <property type="evidence" value="ECO:0007669"/>
    <property type="project" value="TreeGrafter"/>
</dbReference>
<organism evidence="8 9">
    <name type="scientific">Ambispora leptoticha</name>
    <dbReference type="NCBI Taxonomy" id="144679"/>
    <lineage>
        <taxon>Eukaryota</taxon>
        <taxon>Fungi</taxon>
        <taxon>Fungi incertae sedis</taxon>
        <taxon>Mucoromycota</taxon>
        <taxon>Glomeromycotina</taxon>
        <taxon>Glomeromycetes</taxon>
        <taxon>Archaeosporales</taxon>
        <taxon>Ambisporaceae</taxon>
        <taxon>Ambispora</taxon>
    </lineage>
</organism>
<keyword evidence="7" id="KW-0812">Transmembrane</keyword>
<dbReference type="Proteomes" id="UP000789508">
    <property type="component" value="Unassembled WGS sequence"/>
</dbReference>
<dbReference type="PANTHER" id="PTHR45630">
    <property type="entry name" value="CATION-TRANSPORTING ATPASE-RELATED"/>
    <property type="match status" value="1"/>
</dbReference>
<feature type="non-terminal residue" evidence="8">
    <location>
        <position position="143"/>
    </location>
</feature>
<gene>
    <name evidence="8" type="ORF">ALEPTO_LOCUS14115</name>
</gene>
<dbReference type="EMBL" id="CAJVPS010052032">
    <property type="protein sequence ID" value="CAG8770423.1"/>
    <property type="molecule type" value="Genomic_DNA"/>
</dbReference>
<dbReference type="GO" id="GO:0019829">
    <property type="term" value="F:ATPase-coupled monoatomic cation transmembrane transporter activity"/>
    <property type="evidence" value="ECO:0007669"/>
    <property type="project" value="TreeGrafter"/>
</dbReference>
<reference evidence="8" key="1">
    <citation type="submission" date="2021-06" db="EMBL/GenBank/DDBJ databases">
        <authorList>
            <person name="Kallberg Y."/>
            <person name="Tangrot J."/>
            <person name="Rosling A."/>
        </authorList>
    </citation>
    <scope>NUCLEOTIDE SEQUENCE</scope>
    <source>
        <strain evidence="8">FL130A</strain>
    </source>
</reference>
<dbReference type="GO" id="GO:0005524">
    <property type="term" value="F:ATP binding"/>
    <property type="evidence" value="ECO:0007669"/>
    <property type="project" value="UniProtKB-KW"/>
</dbReference>
<dbReference type="PANTHER" id="PTHR45630:SF7">
    <property type="entry name" value="ENDOPLASMIC RETICULUM TRANSMEMBRANE HELIX TRANSLOCASE"/>
    <property type="match status" value="1"/>
</dbReference>
<proteinExistence type="predicted"/>
<comment type="subcellular location">
    <subcellularLocation>
        <location evidence="1">Membrane</location>
        <topology evidence="1">Multi-pass membrane protein</topology>
    </subcellularLocation>
</comment>
<evidence type="ECO:0000313" key="8">
    <source>
        <dbReference type="EMBL" id="CAG8770423.1"/>
    </source>
</evidence>
<dbReference type="InterPro" id="IPR006544">
    <property type="entry name" value="P-type_TPase_V"/>
</dbReference>
<dbReference type="SUPFAM" id="SSF81665">
    <property type="entry name" value="Calcium ATPase, transmembrane domain M"/>
    <property type="match status" value="1"/>
</dbReference>
<accession>A0A9N9J8D9</accession>
<feature type="transmembrane region" description="Helical" evidence="7">
    <location>
        <begin position="91"/>
        <end position="113"/>
    </location>
</feature>
<evidence type="ECO:0000256" key="3">
    <source>
        <dbReference type="ARBA" id="ARBA00022741"/>
    </source>
</evidence>
<dbReference type="InterPro" id="IPR023298">
    <property type="entry name" value="ATPase_P-typ_TM_dom_sf"/>
</dbReference>
<keyword evidence="7" id="KW-1133">Transmembrane helix</keyword>
<keyword evidence="6" id="KW-1278">Translocase</keyword>